<dbReference type="OrthoDB" id="49016at2759"/>
<organism evidence="2 3">
    <name type="scientific">Sphagnurus paluster</name>
    <dbReference type="NCBI Taxonomy" id="117069"/>
    <lineage>
        <taxon>Eukaryota</taxon>
        <taxon>Fungi</taxon>
        <taxon>Dikarya</taxon>
        <taxon>Basidiomycota</taxon>
        <taxon>Agaricomycotina</taxon>
        <taxon>Agaricomycetes</taxon>
        <taxon>Agaricomycetidae</taxon>
        <taxon>Agaricales</taxon>
        <taxon>Tricholomatineae</taxon>
        <taxon>Lyophyllaceae</taxon>
        <taxon>Sphagnurus</taxon>
    </lineage>
</organism>
<gene>
    <name evidence="2" type="ORF">H0H81_002611</name>
</gene>
<proteinExistence type="predicted"/>
<name>A0A9P7GPH2_9AGAR</name>
<keyword evidence="3" id="KW-1185">Reference proteome</keyword>
<reference evidence="2" key="2">
    <citation type="submission" date="2021-10" db="EMBL/GenBank/DDBJ databases">
        <title>Phylogenomics reveals ancestral predisposition of the termite-cultivated fungus Termitomyces towards a domesticated lifestyle.</title>
        <authorList>
            <person name="Auxier B."/>
            <person name="Grum-Grzhimaylo A."/>
            <person name="Cardenas M.E."/>
            <person name="Lodge J.D."/>
            <person name="Laessoe T."/>
            <person name="Pedersen O."/>
            <person name="Smith M.E."/>
            <person name="Kuyper T.W."/>
            <person name="Franco-Molano E.A."/>
            <person name="Baroni T.J."/>
            <person name="Aanen D.K."/>
        </authorList>
    </citation>
    <scope>NUCLEOTIDE SEQUENCE</scope>
    <source>
        <strain evidence="2">D49</strain>
    </source>
</reference>
<evidence type="ECO:0000313" key="2">
    <source>
        <dbReference type="EMBL" id="KAG5654422.1"/>
    </source>
</evidence>
<comment type="caution">
    <text evidence="2">The sequence shown here is derived from an EMBL/GenBank/DDBJ whole genome shotgun (WGS) entry which is preliminary data.</text>
</comment>
<reference evidence="2" key="1">
    <citation type="submission" date="2021-02" db="EMBL/GenBank/DDBJ databases">
        <authorList>
            <person name="Nieuwenhuis M."/>
            <person name="Van De Peppel L.J.J."/>
        </authorList>
    </citation>
    <scope>NUCLEOTIDE SEQUENCE</scope>
    <source>
        <strain evidence="2">D49</strain>
    </source>
</reference>
<sequence>MYVHSNHIPQPPHSAGSTWKGLRPRIDVNKIPSAIEAAEYDRQKWEDQAYGTLPGKQPPLATTDFIAIDQGARQIMQLAEA</sequence>
<evidence type="ECO:0000313" key="3">
    <source>
        <dbReference type="Proteomes" id="UP000717328"/>
    </source>
</evidence>
<evidence type="ECO:0000256" key="1">
    <source>
        <dbReference type="SAM" id="MobiDB-lite"/>
    </source>
</evidence>
<protein>
    <submittedName>
        <fullName evidence="2">Uncharacterized protein</fullName>
    </submittedName>
</protein>
<accession>A0A9P7GPH2</accession>
<dbReference type="AlphaFoldDB" id="A0A9P7GPH2"/>
<dbReference type="Proteomes" id="UP000717328">
    <property type="component" value="Unassembled WGS sequence"/>
</dbReference>
<dbReference type="EMBL" id="JABCKI010000008">
    <property type="protein sequence ID" value="KAG5654422.1"/>
    <property type="molecule type" value="Genomic_DNA"/>
</dbReference>
<feature type="region of interest" description="Disordered" evidence="1">
    <location>
        <begin position="1"/>
        <end position="23"/>
    </location>
</feature>